<organism evidence="2 3">
    <name type="scientific">Nitratidesulfovibrio oxamicus</name>
    <dbReference type="NCBI Taxonomy" id="32016"/>
    <lineage>
        <taxon>Bacteria</taxon>
        <taxon>Pseudomonadati</taxon>
        <taxon>Thermodesulfobacteriota</taxon>
        <taxon>Desulfovibrionia</taxon>
        <taxon>Desulfovibrionales</taxon>
        <taxon>Desulfovibrionaceae</taxon>
        <taxon>Nitratidesulfovibrio</taxon>
    </lineage>
</organism>
<evidence type="ECO:0000313" key="3">
    <source>
        <dbReference type="Proteomes" id="UP001194469"/>
    </source>
</evidence>
<dbReference type="EMBL" id="VRYY01000694">
    <property type="protein sequence ID" value="MBG3878712.1"/>
    <property type="molecule type" value="Genomic_DNA"/>
</dbReference>
<evidence type="ECO:0000256" key="1">
    <source>
        <dbReference type="SAM" id="MobiDB-lite"/>
    </source>
</evidence>
<keyword evidence="3" id="KW-1185">Reference proteome</keyword>
<feature type="region of interest" description="Disordered" evidence="1">
    <location>
        <begin position="24"/>
        <end position="46"/>
    </location>
</feature>
<gene>
    <name evidence="2" type="ORF">FVW20_17310</name>
</gene>
<dbReference type="RefSeq" id="WP_196610562.1">
    <property type="nucleotide sequence ID" value="NZ_VRYY01000694.1"/>
</dbReference>
<proteinExistence type="predicted"/>
<name>A0ABS0J997_9BACT</name>
<evidence type="ECO:0000313" key="2">
    <source>
        <dbReference type="EMBL" id="MBG3878712.1"/>
    </source>
</evidence>
<comment type="caution">
    <text evidence="2">The sequence shown here is derived from an EMBL/GenBank/DDBJ whole genome shotgun (WGS) entry which is preliminary data.</text>
</comment>
<sequence>MSITSTYGTYGTYGIDIAKYTEGNSTSSSSSSASGSSSSSSSSASGNTVTGLSLDYLSQLSAVLKEISPNATGKLTFRMVEEYRKQMEEEFSAKVREDLTKLGVDKDVEFRVVTDEKTGGVSVITNSPDKAKIEKYFKDNPDMVKKFQKIQTLSNLEKARKAEGYSPQDIKTRLQMEAMSAWWSEDGASSQIMDFTADQATFLTGLRARV</sequence>
<accession>A0ABS0J997</accession>
<protein>
    <submittedName>
        <fullName evidence="2">Uncharacterized protein</fullName>
    </submittedName>
</protein>
<reference evidence="2 3" key="1">
    <citation type="submission" date="2019-08" db="EMBL/GenBank/DDBJ databases">
        <authorList>
            <person name="Luo N."/>
        </authorList>
    </citation>
    <scope>NUCLEOTIDE SEQUENCE [LARGE SCALE GENOMIC DNA]</scope>
    <source>
        <strain evidence="2 3">NCIMB 9442</strain>
    </source>
</reference>
<dbReference type="Proteomes" id="UP001194469">
    <property type="component" value="Unassembled WGS sequence"/>
</dbReference>